<dbReference type="PRINTS" id="PR00990">
    <property type="entry name" value="RIBOKINASE"/>
</dbReference>
<keyword evidence="1" id="KW-0808">Transferase</keyword>
<dbReference type="SUPFAM" id="SSF53613">
    <property type="entry name" value="Ribokinase-like"/>
    <property type="match status" value="1"/>
</dbReference>
<evidence type="ECO:0000256" key="1">
    <source>
        <dbReference type="ARBA" id="ARBA00022679"/>
    </source>
</evidence>
<protein>
    <recommendedName>
        <fullName evidence="3">Carbohydrate kinase PfkB domain-containing protein</fullName>
    </recommendedName>
</protein>
<keyword evidence="2" id="KW-0418">Kinase</keyword>
<evidence type="ECO:0000256" key="2">
    <source>
        <dbReference type="ARBA" id="ARBA00022777"/>
    </source>
</evidence>
<dbReference type="AlphaFoldDB" id="A0A7S0VHX1"/>
<gene>
    <name evidence="4" type="ORF">PPAR00522_LOCUS20602</name>
</gene>
<name>A0A7S0VHX1_9CHLO</name>
<dbReference type="InterPro" id="IPR002139">
    <property type="entry name" value="Ribo/fructo_kinase"/>
</dbReference>
<dbReference type="Pfam" id="PF00294">
    <property type="entry name" value="PfkB"/>
    <property type="match status" value="2"/>
</dbReference>
<accession>A0A7S0VHX1</accession>
<evidence type="ECO:0000313" key="4">
    <source>
        <dbReference type="EMBL" id="CAD8790232.1"/>
    </source>
</evidence>
<dbReference type="Gene3D" id="3.40.1190.20">
    <property type="match status" value="2"/>
</dbReference>
<feature type="domain" description="Carbohydrate kinase PfkB" evidence="3">
    <location>
        <begin position="448"/>
        <end position="502"/>
    </location>
</feature>
<reference evidence="4" key="1">
    <citation type="submission" date="2021-01" db="EMBL/GenBank/DDBJ databases">
        <authorList>
            <person name="Corre E."/>
            <person name="Pelletier E."/>
            <person name="Niang G."/>
            <person name="Scheremetjew M."/>
            <person name="Finn R."/>
            <person name="Kale V."/>
            <person name="Holt S."/>
            <person name="Cochrane G."/>
            <person name="Meng A."/>
            <person name="Brown T."/>
            <person name="Cohen L."/>
        </authorList>
    </citation>
    <scope>NUCLEOTIDE SEQUENCE</scope>
    <source>
        <strain evidence="4">SAG 63-3</strain>
    </source>
</reference>
<dbReference type="GO" id="GO:0016301">
    <property type="term" value="F:kinase activity"/>
    <property type="evidence" value="ECO:0007669"/>
    <property type="project" value="UniProtKB-KW"/>
</dbReference>
<dbReference type="InterPro" id="IPR029056">
    <property type="entry name" value="Ribokinase-like"/>
</dbReference>
<dbReference type="PANTHER" id="PTHR42774">
    <property type="entry name" value="PHOSPHOTRANSFERASE SYSTEM TRANSPORT PROTEIN"/>
    <property type="match status" value="1"/>
</dbReference>
<evidence type="ECO:0000259" key="3">
    <source>
        <dbReference type="Pfam" id="PF00294"/>
    </source>
</evidence>
<dbReference type="InterPro" id="IPR052562">
    <property type="entry name" value="Ketohexokinase-related"/>
</dbReference>
<organism evidence="4">
    <name type="scientific">Polytomella parva</name>
    <dbReference type="NCBI Taxonomy" id="51329"/>
    <lineage>
        <taxon>Eukaryota</taxon>
        <taxon>Viridiplantae</taxon>
        <taxon>Chlorophyta</taxon>
        <taxon>core chlorophytes</taxon>
        <taxon>Chlorophyceae</taxon>
        <taxon>CS clade</taxon>
        <taxon>Chlamydomonadales</taxon>
        <taxon>Chlamydomonadaceae</taxon>
        <taxon>Polytomella</taxon>
    </lineage>
</organism>
<proteinExistence type="predicted"/>
<dbReference type="EMBL" id="HBFM01031528">
    <property type="protein sequence ID" value="CAD8790232.1"/>
    <property type="molecule type" value="Transcribed_RNA"/>
</dbReference>
<feature type="domain" description="Carbohydrate kinase PfkB" evidence="3">
    <location>
        <begin position="71"/>
        <end position="313"/>
    </location>
</feature>
<dbReference type="PANTHER" id="PTHR42774:SF3">
    <property type="entry name" value="KETOHEXOKINASE"/>
    <property type="match status" value="1"/>
</dbReference>
<dbReference type="InterPro" id="IPR011611">
    <property type="entry name" value="PfkB_dom"/>
</dbReference>
<sequence>MNSNYTATLSQNCPPRYSFCISINFKSNFSIRSSSIRHQLNLRTRAVSNAAIDSSNDINDGHLIEKYLKSKKIVGLGSCCLDYLALVKKYPKPDEKIRTERLEEQGGGNCANAMTAAARLGLQSNILSKIGMDGVSDSIIRELQSDGVGTDLLLRCPHKPSPFTYIIVDAQGGTRTCIHTPGAALQASDVSDPTLLDAALKDTDVLVFDGRLAEAALVLAQEALKRRGERRLCKSSGGACKEGLKLLVEGERLRVGLGSLLAVADHVTTSEGFPRAWTGESNPYDAILAATLRLPRVKSFVSTLGVRGSILVVPVSEDRLGNGSMGEIRTVSLADLAKELSDRAHANLKNIGSTSKPVACISASGIQIQEGEVEGTAEVVRLVFSEGWRTSETKGEGEEERTRRGNVEERMMEQLPGAFVDDVPLTTPFPRNSSLLAHVYFATAAVMPNSAVVDTTGAGDAFVGTLALGLALGLSPPATLRLAAAVAACKCTALGARAGLPWTRPQQSMADKKSADSMTNSAVATQVPLLISTLRSLG</sequence>